<organism evidence="4 5">
    <name type="scientific">Plakobranchus ocellatus</name>
    <dbReference type="NCBI Taxonomy" id="259542"/>
    <lineage>
        <taxon>Eukaryota</taxon>
        <taxon>Metazoa</taxon>
        <taxon>Spiralia</taxon>
        <taxon>Lophotrochozoa</taxon>
        <taxon>Mollusca</taxon>
        <taxon>Gastropoda</taxon>
        <taxon>Heterobranchia</taxon>
        <taxon>Euthyneura</taxon>
        <taxon>Panpulmonata</taxon>
        <taxon>Sacoglossa</taxon>
        <taxon>Placobranchoidea</taxon>
        <taxon>Plakobranchidae</taxon>
        <taxon>Plakobranchus</taxon>
    </lineage>
</organism>
<proteinExistence type="predicted"/>
<keyword evidence="5" id="KW-1185">Reference proteome</keyword>
<evidence type="ECO:0000256" key="1">
    <source>
        <dbReference type="PROSITE-ProRule" id="PRU00371"/>
    </source>
</evidence>
<dbReference type="AlphaFoldDB" id="A0AAV4BBN1"/>
<comment type="subcellular location">
    <subcellularLocation>
        <location evidence="1">Nucleus</location>
    </subcellularLocation>
</comment>
<dbReference type="EMBL" id="BLXT01004654">
    <property type="protein sequence ID" value="GFO16149.1"/>
    <property type="molecule type" value="Genomic_DNA"/>
</dbReference>
<feature type="compositionally biased region" description="Low complexity" evidence="2">
    <location>
        <begin position="98"/>
        <end position="119"/>
    </location>
</feature>
<evidence type="ECO:0000313" key="4">
    <source>
        <dbReference type="EMBL" id="GFO16149.1"/>
    </source>
</evidence>
<dbReference type="GO" id="GO:0005634">
    <property type="term" value="C:nucleus"/>
    <property type="evidence" value="ECO:0007669"/>
    <property type="project" value="UniProtKB-SubCell"/>
</dbReference>
<evidence type="ECO:0000256" key="2">
    <source>
        <dbReference type="SAM" id="MobiDB-lite"/>
    </source>
</evidence>
<comment type="caution">
    <text evidence="4">The sequence shown here is derived from an EMBL/GenBank/DDBJ whole genome shotgun (WGS) entry which is preliminary data.</text>
</comment>
<dbReference type="InterPro" id="IPR004210">
    <property type="entry name" value="BESS_motif"/>
</dbReference>
<dbReference type="GO" id="GO:0003677">
    <property type="term" value="F:DNA binding"/>
    <property type="evidence" value="ECO:0007669"/>
    <property type="project" value="InterPro"/>
</dbReference>
<protein>
    <recommendedName>
        <fullName evidence="3">BESS domain-containing protein</fullName>
    </recommendedName>
</protein>
<keyword evidence="1" id="KW-0539">Nucleus</keyword>
<name>A0AAV4BBN1_9GAST</name>
<evidence type="ECO:0000259" key="3">
    <source>
        <dbReference type="PROSITE" id="PS51031"/>
    </source>
</evidence>
<feature type="region of interest" description="Disordered" evidence="2">
    <location>
        <begin position="84"/>
        <end position="119"/>
    </location>
</feature>
<gene>
    <name evidence="4" type="ORF">PoB_004265400</name>
</gene>
<dbReference type="Pfam" id="PF02944">
    <property type="entry name" value="BESS"/>
    <property type="match status" value="1"/>
</dbReference>
<dbReference type="PROSITE" id="PS51031">
    <property type="entry name" value="BESS"/>
    <property type="match status" value="1"/>
</dbReference>
<dbReference type="Proteomes" id="UP000735302">
    <property type="component" value="Unassembled WGS sequence"/>
</dbReference>
<feature type="domain" description="BESS" evidence="3">
    <location>
        <begin position="7"/>
        <end position="46"/>
    </location>
</feature>
<sequence>MDRCTDNDADKDFFNSLLPSVRALTEDHKLEFRSQTITLLQRIRSSGYVAPPQPFHQQRLMGPSVIHFSSPQIVTPNSHVQNATSSVWHFDQKSNSDSHMLSRPSSSKSSQGNGSFYNN</sequence>
<reference evidence="4 5" key="1">
    <citation type="journal article" date="2021" name="Elife">
        <title>Chloroplast acquisition without the gene transfer in kleptoplastic sea slugs, Plakobranchus ocellatus.</title>
        <authorList>
            <person name="Maeda T."/>
            <person name="Takahashi S."/>
            <person name="Yoshida T."/>
            <person name="Shimamura S."/>
            <person name="Takaki Y."/>
            <person name="Nagai Y."/>
            <person name="Toyoda A."/>
            <person name="Suzuki Y."/>
            <person name="Arimoto A."/>
            <person name="Ishii H."/>
            <person name="Satoh N."/>
            <person name="Nishiyama T."/>
            <person name="Hasebe M."/>
            <person name="Maruyama T."/>
            <person name="Minagawa J."/>
            <person name="Obokata J."/>
            <person name="Shigenobu S."/>
        </authorList>
    </citation>
    <scope>NUCLEOTIDE SEQUENCE [LARGE SCALE GENOMIC DNA]</scope>
</reference>
<accession>A0AAV4BBN1</accession>
<evidence type="ECO:0000313" key="5">
    <source>
        <dbReference type="Proteomes" id="UP000735302"/>
    </source>
</evidence>